<comment type="caution">
    <text evidence="1">The sequence shown here is derived from an EMBL/GenBank/DDBJ whole genome shotgun (WGS) entry which is preliminary data.</text>
</comment>
<dbReference type="OMA" id="WNTERAH"/>
<proteinExistence type="predicted"/>
<dbReference type="Proteomes" id="UP000054886">
    <property type="component" value="Unassembled WGS sequence"/>
</dbReference>
<dbReference type="VEuPathDB" id="FungiDB:GVI51_M08899"/>
<sequence>MDAADIAKWNTERAHNLKDILCVYGKVKQRPYAVKLQGVDAQAMELNFKNHESDTQMTKFVDIRDQLEGVSPDYNEVVMSLARQSARKLNKSFNKLDKVLYPCGVADLLVILAVLLPPLCYLYRPLLHWLFPPQVPVLGQLGQLVDSDYRLLAVIVLEFAIHAGEVYLGLWPLLHYYRITESPDLLIEYTLFGLLEGYGPIRRLKSLQWD</sequence>
<organism evidence="1 2">
    <name type="scientific">Candida glabrata</name>
    <name type="common">Yeast</name>
    <name type="synonym">Torulopsis glabrata</name>
    <dbReference type="NCBI Taxonomy" id="5478"/>
    <lineage>
        <taxon>Eukaryota</taxon>
        <taxon>Fungi</taxon>
        <taxon>Dikarya</taxon>
        <taxon>Ascomycota</taxon>
        <taxon>Saccharomycotina</taxon>
        <taxon>Saccharomycetes</taxon>
        <taxon>Saccharomycetales</taxon>
        <taxon>Saccharomycetaceae</taxon>
        <taxon>Nakaseomyces</taxon>
    </lineage>
</organism>
<dbReference type="VEuPathDB" id="FungiDB:GWK60_M08877"/>
<protein>
    <recommendedName>
        <fullName evidence="3">DUF2470 domain-containing protein</fullName>
    </recommendedName>
</protein>
<evidence type="ECO:0000313" key="1">
    <source>
        <dbReference type="EMBL" id="KTB04221.1"/>
    </source>
</evidence>
<accession>A0A0W0CJP9</accession>
<dbReference type="EMBL" id="LLZZ01000117">
    <property type="protein sequence ID" value="KTB04221.1"/>
    <property type="molecule type" value="Genomic_DNA"/>
</dbReference>
<dbReference type="PhylomeDB" id="A0A0W0CJP9"/>
<dbReference type="PANTHER" id="PTHR37783">
    <property type="entry name" value="MEMBRANE PROTEIN, PUTATIVE (AFU_ORTHOLOGUE AFUA_1G04315)-RELATED"/>
    <property type="match status" value="1"/>
</dbReference>
<dbReference type="OrthoDB" id="5553410at2759"/>
<evidence type="ECO:0000313" key="2">
    <source>
        <dbReference type="Proteomes" id="UP000054886"/>
    </source>
</evidence>
<dbReference type="VEuPathDB" id="FungiDB:CAGL0M08932g"/>
<reference evidence="1 2" key="1">
    <citation type="submission" date="2015-10" db="EMBL/GenBank/DDBJ databases">
        <title>Draft genomes sequences of Candida glabrata isolates 1A, 1B, 2A, 2B, 3A and 3B.</title>
        <authorList>
            <person name="Haavelsrud O.E."/>
            <person name="Gaustad P."/>
        </authorList>
    </citation>
    <scope>NUCLEOTIDE SEQUENCE [LARGE SCALE GENOMIC DNA]</scope>
    <source>
        <strain evidence="1">910700640</strain>
    </source>
</reference>
<evidence type="ECO:0008006" key="3">
    <source>
        <dbReference type="Google" id="ProtNLM"/>
    </source>
</evidence>
<name>A0A0W0CJP9_CANGB</name>
<dbReference type="VEuPathDB" id="FungiDB:GW608_M08877"/>
<dbReference type="VEuPathDB" id="FungiDB:B1J91_M08932g"/>
<dbReference type="PANTHER" id="PTHR37783:SF1">
    <property type="entry name" value="MEMBRANE PROTEIN, PUTATIVE (AFU_ORTHOLOGUE AFUA_1G04315)-RELATED"/>
    <property type="match status" value="1"/>
</dbReference>
<dbReference type="AlphaFoldDB" id="A0A0W0CJP9"/>
<gene>
    <name evidence="1" type="ORF">AO440_004237</name>
</gene>